<reference evidence="2 3" key="1">
    <citation type="submission" date="2019-02" db="EMBL/GenBank/DDBJ databases">
        <title>Opniocepnalus argus genome.</title>
        <authorList>
            <person name="Zhou C."/>
            <person name="Xiao S."/>
        </authorList>
    </citation>
    <scope>NUCLEOTIDE SEQUENCE [LARGE SCALE GENOMIC DNA]</scope>
    <source>
        <strain evidence="2">OARG1902GOOAL</strain>
        <tissue evidence="2">Muscle</tissue>
    </source>
</reference>
<keyword evidence="1" id="KW-0732">Signal</keyword>
<evidence type="ECO:0008006" key="4">
    <source>
        <dbReference type="Google" id="ProtNLM"/>
    </source>
</evidence>
<protein>
    <recommendedName>
        <fullName evidence="4">Secreted protein</fullName>
    </recommendedName>
</protein>
<evidence type="ECO:0000256" key="1">
    <source>
        <dbReference type="SAM" id="SignalP"/>
    </source>
</evidence>
<organism evidence="2 3">
    <name type="scientific">Channa argus</name>
    <name type="common">Northern snakehead</name>
    <name type="synonym">Ophicephalus argus</name>
    <dbReference type="NCBI Taxonomy" id="215402"/>
    <lineage>
        <taxon>Eukaryota</taxon>
        <taxon>Metazoa</taxon>
        <taxon>Chordata</taxon>
        <taxon>Craniata</taxon>
        <taxon>Vertebrata</taxon>
        <taxon>Euteleostomi</taxon>
        <taxon>Actinopterygii</taxon>
        <taxon>Neopterygii</taxon>
        <taxon>Teleostei</taxon>
        <taxon>Neoteleostei</taxon>
        <taxon>Acanthomorphata</taxon>
        <taxon>Anabantaria</taxon>
        <taxon>Anabantiformes</taxon>
        <taxon>Channoidei</taxon>
        <taxon>Channidae</taxon>
        <taxon>Channa</taxon>
    </lineage>
</organism>
<evidence type="ECO:0000313" key="2">
    <source>
        <dbReference type="EMBL" id="KAF3690360.1"/>
    </source>
</evidence>
<reference evidence="3" key="2">
    <citation type="submission" date="2019-02" db="EMBL/GenBank/DDBJ databases">
        <title>Opniocepnalus argus Var Kimnra genome.</title>
        <authorList>
            <person name="Zhou C."/>
            <person name="Xiao S."/>
        </authorList>
    </citation>
    <scope>NUCLEOTIDE SEQUENCE [LARGE SCALE GENOMIC DNA]</scope>
</reference>
<feature type="chain" id="PRO_5026221555" description="Secreted protein" evidence="1">
    <location>
        <begin position="20"/>
        <end position="89"/>
    </location>
</feature>
<evidence type="ECO:0000313" key="3">
    <source>
        <dbReference type="Proteomes" id="UP000503349"/>
    </source>
</evidence>
<dbReference type="AlphaFoldDB" id="A0A6G1PJ81"/>
<accession>A0A6G1PJ81</accession>
<gene>
    <name evidence="2" type="ORF">EXN66_Car006032</name>
</gene>
<sequence>MCKPRALLRLCVPFTTVSAMSTNRYSTVSHAAAVSVSLGCKTGLEVTKKSIKSKAKAFLAEHSNFLVCLQVVWHLHRQCGKHPPTPLPP</sequence>
<name>A0A6G1PJ81_CHAAH</name>
<keyword evidence="3" id="KW-1185">Reference proteome</keyword>
<dbReference type="EMBL" id="CM015716">
    <property type="protein sequence ID" value="KAF3690360.1"/>
    <property type="molecule type" value="Genomic_DNA"/>
</dbReference>
<dbReference type="Proteomes" id="UP000503349">
    <property type="component" value="Chromosome 5"/>
</dbReference>
<proteinExistence type="predicted"/>
<feature type="signal peptide" evidence="1">
    <location>
        <begin position="1"/>
        <end position="19"/>
    </location>
</feature>